<dbReference type="PANTHER" id="PTHR22674">
    <property type="entry name" value="NTPASE, KAP FAMILY P-LOOP DOMAIN-CONTAINING 1"/>
    <property type="match status" value="1"/>
</dbReference>
<feature type="domain" description="KAP NTPase" evidence="1">
    <location>
        <begin position="20"/>
        <end position="306"/>
    </location>
</feature>
<proteinExistence type="predicted"/>
<dbReference type="InterPro" id="IPR052754">
    <property type="entry name" value="NTPase_KAP_P-loop"/>
</dbReference>
<sequence length="696" mass="80356">MFNPDKPITSIDDDALGRKGVAKELGDALLADSNKESHVIGIYGKWGYGKTSFINMVLEHVENESTNFDKNKSPIIINFNPWNFSNQNQLISQFFNQLSNDFCREDNSEWLKNSGKMFKTYSKAILPLSIVPQFLPFVISTSVASGLVGKLAEIVGHHNKSIEEIKNEICENQIKYDGRIIIVIDDIDRLNEIEIKQIFQLVKSIADFPNTTYVLTFDREVVSKALETEQCGNGNQYLEKIVQIPFELPEISRSELISLLDTQISKIIVRNPHDDFYEKAYIEMLNRGVYHFFNNIRDINRYINVANFNYEVLKEEVNVIDFIGITAIQVFLPELYQEIKSNRHVFLSTEVSSNSQNDNDKAICVEILNRYDIKRRNILQNFLTMLFPKLSSFYGNTTHSSEAYVLWRKNRRICSEYFFNVYFRFAVSETKISQAEMKILLSKGNDVVTILESIQNIIKDGKGSDFLISLLDKTDIIPVEDIESFVTAIFVVGDSLEETSTNSFYIQEIIYSLLKKIESRKERYNILKKSTNYANNSLYIVAKEIASLENDENEFISYEDLDELKQLICNRFSACLKEGKLIHSPHFYPILQFMGKWRAKDELENYTKLIALDDDALLLLITNVMEHHAIQPIDFTQKNWANWVQLVISLNQLIEVSYIKERLIEIKESVNYVDLNENMKVALEAFLNGIELAEGN</sequence>
<dbReference type="SUPFAM" id="SSF52540">
    <property type="entry name" value="P-loop containing nucleoside triphosphate hydrolases"/>
    <property type="match status" value="1"/>
</dbReference>
<dbReference type="Proteomes" id="UP001185015">
    <property type="component" value="Unassembled WGS sequence"/>
</dbReference>
<dbReference type="Pfam" id="PF07693">
    <property type="entry name" value="KAP_NTPase"/>
    <property type="match status" value="1"/>
</dbReference>
<dbReference type="AlphaFoldDB" id="A0AA90Z702"/>
<dbReference type="InterPro" id="IPR027417">
    <property type="entry name" value="P-loop_NTPase"/>
</dbReference>
<evidence type="ECO:0000313" key="2">
    <source>
        <dbReference type="EMBL" id="MDR6221916.1"/>
    </source>
</evidence>
<dbReference type="Gene3D" id="3.40.50.300">
    <property type="entry name" value="P-loop containing nucleotide triphosphate hydrolases"/>
    <property type="match status" value="1"/>
</dbReference>
<organism evidence="2 3">
    <name type="scientific">Methanococcoides alaskense</name>
    <dbReference type="NCBI Taxonomy" id="325778"/>
    <lineage>
        <taxon>Archaea</taxon>
        <taxon>Methanobacteriati</taxon>
        <taxon>Methanobacteriota</taxon>
        <taxon>Stenosarchaea group</taxon>
        <taxon>Methanomicrobia</taxon>
        <taxon>Methanosarcinales</taxon>
        <taxon>Methanosarcinaceae</taxon>
        <taxon>Methanococcoides</taxon>
    </lineage>
</organism>
<accession>A0AA90Z702</accession>
<dbReference type="InterPro" id="IPR011646">
    <property type="entry name" value="KAP_P-loop"/>
</dbReference>
<reference evidence="2 3" key="1">
    <citation type="submission" date="2023-07" db="EMBL/GenBank/DDBJ databases">
        <title>Genomic Encyclopedia of Type Strains, Phase IV (KMG-IV): sequencing the most valuable type-strain genomes for metagenomic binning, comparative biology and taxonomic classification.</title>
        <authorList>
            <person name="Goeker M."/>
        </authorList>
    </citation>
    <scope>NUCLEOTIDE SEQUENCE [LARGE SCALE GENOMIC DNA]</scope>
    <source>
        <strain evidence="2 3">DSM 17273</strain>
    </source>
</reference>
<dbReference type="RefSeq" id="WP_270096278.1">
    <property type="nucleotide sequence ID" value="NZ_JAQFFK010000003.1"/>
</dbReference>
<keyword evidence="3" id="KW-1185">Reference proteome</keyword>
<dbReference type="EMBL" id="JAVDQI010000001">
    <property type="protein sequence ID" value="MDR6221916.1"/>
    <property type="molecule type" value="Genomic_DNA"/>
</dbReference>
<evidence type="ECO:0000259" key="1">
    <source>
        <dbReference type="Pfam" id="PF07693"/>
    </source>
</evidence>
<evidence type="ECO:0000313" key="3">
    <source>
        <dbReference type="Proteomes" id="UP001185015"/>
    </source>
</evidence>
<protein>
    <submittedName>
        <fullName evidence="2">KAP-like P-loop ATPase</fullName>
    </submittedName>
</protein>
<comment type="caution">
    <text evidence="2">The sequence shown here is derived from an EMBL/GenBank/DDBJ whole genome shotgun (WGS) entry which is preliminary data.</text>
</comment>
<name>A0AA90Z702_9EURY</name>
<gene>
    <name evidence="2" type="ORF">J2750_000348</name>
</gene>
<dbReference type="PANTHER" id="PTHR22674:SF6">
    <property type="entry name" value="NTPASE KAP FAMILY P-LOOP DOMAIN-CONTAINING PROTEIN 1"/>
    <property type="match status" value="1"/>
</dbReference>